<dbReference type="AlphaFoldDB" id="A0A9J6F0E3"/>
<reference evidence="2" key="2">
    <citation type="submission" date="2021-09" db="EMBL/GenBank/DDBJ databases">
        <authorList>
            <person name="Jia N."/>
            <person name="Wang J."/>
            <person name="Shi W."/>
            <person name="Du L."/>
            <person name="Sun Y."/>
            <person name="Zhan W."/>
            <person name="Jiang J."/>
            <person name="Wang Q."/>
            <person name="Zhang B."/>
            <person name="Ji P."/>
            <person name="Sakyi L.B."/>
            <person name="Cui X."/>
            <person name="Yuan T."/>
            <person name="Jiang B."/>
            <person name="Yang W."/>
            <person name="Lam T.T.-Y."/>
            <person name="Chang Q."/>
            <person name="Ding S."/>
            <person name="Wang X."/>
            <person name="Zhu J."/>
            <person name="Ruan X."/>
            <person name="Zhao L."/>
            <person name="Wei J."/>
            <person name="Que T."/>
            <person name="Du C."/>
            <person name="Cheng J."/>
            <person name="Dai P."/>
            <person name="Han X."/>
            <person name="Huang E."/>
            <person name="Gao Y."/>
            <person name="Liu J."/>
            <person name="Shao H."/>
            <person name="Ye R."/>
            <person name="Li L."/>
            <person name="Wei W."/>
            <person name="Wang X."/>
            <person name="Wang C."/>
            <person name="Huo Q."/>
            <person name="Li W."/>
            <person name="Guo W."/>
            <person name="Chen H."/>
            <person name="Chen S."/>
            <person name="Zhou L."/>
            <person name="Zhou L."/>
            <person name="Ni X."/>
            <person name="Tian J."/>
            <person name="Zhou Y."/>
            <person name="Sheng Y."/>
            <person name="Liu T."/>
            <person name="Pan Y."/>
            <person name="Xia L."/>
            <person name="Li J."/>
            <person name="Zhao F."/>
            <person name="Cao W."/>
        </authorList>
    </citation>
    <scope>NUCLEOTIDE SEQUENCE</scope>
    <source>
        <strain evidence="2">Rmic-2018</strain>
        <tissue evidence="2">Larvae</tissue>
    </source>
</reference>
<comment type="caution">
    <text evidence="2">The sequence shown here is derived from an EMBL/GenBank/DDBJ whole genome shotgun (WGS) entry which is preliminary data.</text>
</comment>
<reference evidence="2" key="1">
    <citation type="journal article" date="2020" name="Cell">
        <title>Large-Scale Comparative Analyses of Tick Genomes Elucidate Their Genetic Diversity and Vector Capacities.</title>
        <authorList>
            <consortium name="Tick Genome and Microbiome Consortium (TIGMIC)"/>
            <person name="Jia N."/>
            <person name="Wang J."/>
            <person name="Shi W."/>
            <person name="Du L."/>
            <person name="Sun Y."/>
            <person name="Zhan W."/>
            <person name="Jiang J.F."/>
            <person name="Wang Q."/>
            <person name="Zhang B."/>
            <person name="Ji P."/>
            <person name="Bell-Sakyi L."/>
            <person name="Cui X.M."/>
            <person name="Yuan T.T."/>
            <person name="Jiang B.G."/>
            <person name="Yang W.F."/>
            <person name="Lam T.T."/>
            <person name="Chang Q.C."/>
            <person name="Ding S.J."/>
            <person name="Wang X.J."/>
            <person name="Zhu J.G."/>
            <person name="Ruan X.D."/>
            <person name="Zhao L."/>
            <person name="Wei J.T."/>
            <person name="Ye R.Z."/>
            <person name="Que T.C."/>
            <person name="Du C.H."/>
            <person name="Zhou Y.H."/>
            <person name="Cheng J.X."/>
            <person name="Dai P.F."/>
            <person name="Guo W.B."/>
            <person name="Han X.H."/>
            <person name="Huang E.J."/>
            <person name="Li L.F."/>
            <person name="Wei W."/>
            <person name="Gao Y.C."/>
            <person name="Liu J.Z."/>
            <person name="Shao H.Z."/>
            <person name="Wang X."/>
            <person name="Wang C.C."/>
            <person name="Yang T.C."/>
            <person name="Huo Q.B."/>
            <person name="Li W."/>
            <person name="Chen H.Y."/>
            <person name="Chen S.E."/>
            <person name="Zhou L.G."/>
            <person name="Ni X.B."/>
            <person name="Tian J.H."/>
            <person name="Sheng Y."/>
            <person name="Liu T."/>
            <person name="Pan Y.S."/>
            <person name="Xia L.Y."/>
            <person name="Li J."/>
            <person name="Zhao F."/>
            <person name="Cao W.C."/>
        </authorList>
    </citation>
    <scope>NUCLEOTIDE SEQUENCE</scope>
    <source>
        <strain evidence="2">Rmic-2018</strain>
    </source>
</reference>
<sequence length="236" mass="25081">MDRRVQLSREGDFKGGHPRRRGACSRKQLARTCTDRGPLTVAASDTATLYKHRDERTRVIVEAAQMAREQVPCISKPSVALSEKELRFLEGFGAGRKGHCGKPLQSGRAGVRRAGPSVAAAIGQVPGGRRGRTVPSYGPVDASNGRPGARQREEGGGQDRHDVVAGGKATVATSRTNGDIPPSPLRPAPREDLTSSRTPPPTDTTPPPDLFCIPPASYFSRQTGRTSGGARVTCLP</sequence>
<feature type="compositionally biased region" description="Basic and acidic residues" evidence="1">
    <location>
        <begin position="1"/>
        <end position="15"/>
    </location>
</feature>
<evidence type="ECO:0000313" key="3">
    <source>
        <dbReference type="Proteomes" id="UP000821866"/>
    </source>
</evidence>
<gene>
    <name evidence="2" type="ORF">HPB51_009201</name>
</gene>
<feature type="compositionally biased region" description="Pro residues" evidence="1">
    <location>
        <begin position="198"/>
        <end position="209"/>
    </location>
</feature>
<feature type="compositionally biased region" description="Basic and acidic residues" evidence="1">
    <location>
        <begin position="150"/>
        <end position="163"/>
    </location>
</feature>
<feature type="region of interest" description="Disordered" evidence="1">
    <location>
        <begin position="1"/>
        <end position="29"/>
    </location>
</feature>
<protein>
    <submittedName>
        <fullName evidence="2">Uncharacterized protein</fullName>
    </submittedName>
</protein>
<organism evidence="2 3">
    <name type="scientific">Rhipicephalus microplus</name>
    <name type="common">Cattle tick</name>
    <name type="synonym">Boophilus microplus</name>
    <dbReference type="NCBI Taxonomy" id="6941"/>
    <lineage>
        <taxon>Eukaryota</taxon>
        <taxon>Metazoa</taxon>
        <taxon>Ecdysozoa</taxon>
        <taxon>Arthropoda</taxon>
        <taxon>Chelicerata</taxon>
        <taxon>Arachnida</taxon>
        <taxon>Acari</taxon>
        <taxon>Parasitiformes</taxon>
        <taxon>Ixodida</taxon>
        <taxon>Ixodoidea</taxon>
        <taxon>Ixodidae</taxon>
        <taxon>Rhipicephalinae</taxon>
        <taxon>Rhipicephalus</taxon>
        <taxon>Boophilus</taxon>
    </lineage>
</organism>
<name>A0A9J6F0E3_RHIMP</name>
<dbReference type="EMBL" id="JABSTU010000001">
    <property type="protein sequence ID" value="KAH8039945.1"/>
    <property type="molecule type" value="Genomic_DNA"/>
</dbReference>
<keyword evidence="3" id="KW-1185">Reference proteome</keyword>
<dbReference type="Proteomes" id="UP000821866">
    <property type="component" value="Chromosome 1"/>
</dbReference>
<feature type="region of interest" description="Disordered" evidence="1">
    <location>
        <begin position="122"/>
        <end position="236"/>
    </location>
</feature>
<accession>A0A9J6F0E3</accession>
<evidence type="ECO:0000256" key="1">
    <source>
        <dbReference type="SAM" id="MobiDB-lite"/>
    </source>
</evidence>
<evidence type="ECO:0000313" key="2">
    <source>
        <dbReference type="EMBL" id="KAH8039945.1"/>
    </source>
</evidence>
<proteinExistence type="predicted"/>